<feature type="domain" description="Replication initiation protein-like C-terminal" evidence="1">
    <location>
        <begin position="111"/>
        <end position="261"/>
    </location>
</feature>
<dbReference type="InterPro" id="IPR003491">
    <property type="entry name" value="REP-like_C"/>
</dbReference>
<keyword evidence="2" id="KW-0614">Plasmid</keyword>
<evidence type="ECO:0000259" key="1">
    <source>
        <dbReference type="Pfam" id="PF02486"/>
    </source>
</evidence>
<proteinExistence type="predicted"/>
<protein>
    <recommendedName>
        <fullName evidence="1">Replication initiation protein-like C-terminal domain-containing protein</fullName>
    </recommendedName>
</protein>
<reference evidence="2" key="2">
    <citation type="submission" date="2015-07" db="EMBL/GenBank/DDBJ databases">
        <title>Plasmids, circular viruses and viroids from rat gut.</title>
        <authorList>
            <person name="Jorgensen T.J."/>
            <person name="Hansen M.A."/>
            <person name="Xu Z."/>
            <person name="Tabak M.A."/>
            <person name="Sorensen S.J."/>
            <person name="Hansen L.H."/>
        </authorList>
    </citation>
    <scope>NUCLEOTIDE SEQUENCE</scope>
    <source>
        <plasmid evidence="2">pRGRH0425</plasmid>
    </source>
</reference>
<organism evidence="2">
    <name type="scientific">uncultured prokaryote</name>
    <dbReference type="NCBI Taxonomy" id="198431"/>
    <lineage>
        <taxon>unclassified sequences</taxon>
        <taxon>environmental samples</taxon>
    </lineage>
</organism>
<reference evidence="2" key="1">
    <citation type="submission" date="2015-06" db="EMBL/GenBank/DDBJ databases">
        <authorList>
            <person name="Joergensen T."/>
        </authorList>
    </citation>
    <scope>NUCLEOTIDE SEQUENCE</scope>
    <source>
        <plasmid evidence="2">pRGRH0425</plasmid>
    </source>
</reference>
<sequence length="289" mass="32484">MTEFSENQVTQTIDWLSYTIPWHMLDRDAFNTLDRQAINVPRLVDVEGEWTRDIPLHGYEDAWINKRGGMARVMLSPPGHTMGVHIQLPGQALALMNPLDTLHTVKAAQASVTRIDIAVDVRGVGDPEDIYQALLLGLGGTKAQKFTLLTGTTGKTCYVGSRMSEFYLRVYDKAAQMGIEGHWVRIELECKGRRAKWVAETVRAEGYGVIPSMIKRFVGCPNVGWYVDALSRVDAPTGRPQPKKMTDTRAWLLGTVAKTLARETKENTEFLLEFLRKVQHLRTDGEDQV</sequence>
<accession>A0A0H5PZG6</accession>
<name>A0A0H5PZG6_9ZZZZ</name>
<dbReference type="Pfam" id="PF02486">
    <property type="entry name" value="Rep_trans"/>
    <property type="match status" value="1"/>
</dbReference>
<dbReference type="EMBL" id="LN853071">
    <property type="protein sequence ID" value="CRY94988.1"/>
    <property type="molecule type" value="Genomic_DNA"/>
</dbReference>
<evidence type="ECO:0000313" key="2">
    <source>
        <dbReference type="EMBL" id="CRY94988.1"/>
    </source>
</evidence>
<dbReference type="AlphaFoldDB" id="A0A0H5PZG6"/>
<geneLocation type="plasmid" evidence="2">
    <name>pRGRH0425</name>
</geneLocation>